<reference evidence="2 3" key="1">
    <citation type="journal article" date="2009" name="Proc. Natl. Acad. Sci. U.S.A.">
        <title>Biogeography of the Sulfolobus islandicus pan-genome.</title>
        <authorList>
            <person name="Reno M.L."/>
            <person name="Held N.L."/>
            <person name="Fields C.J."/>
            <person name="Burke P.V."/>
            <person name="Whitaker R.J."/>
        </authorList>
    </citation>
    <scope>NUCLEOTIDE SEQUENCE [LARGE SCALE GENOMIC DNA]</scope>
    <source>
        <strain evidence="3">L.S.2.15 / Lassen #1</strain>
    </source>
</reference>
<evidence type="ECO:0000313" key="2">
    <source>
        <dbReference type="EMBL" id="ACP35710.1"/>
    </source>
</evidence>
<organism evidence="2 3">
    <name type="scientific">Saccharolobus islandicus (strain L.S.2.15 / Lassen #1)</name>
    <name type="common">Sulfolobus islandicus</name>
    <dbReference type="NCBI Taxonomy" id="429572"/>
    <lineage>
        <taxon>Archaea</taxon>
        <taxon>Thermoproteota</taxon>
        <taxon>Thermoprotei</taxon>
        <taxon>Sulfolobales</taxon>
        <taxon>Sulfolobaceae</taxon>
        <taxon>Saccharolobus</taxon>
    </lineage>
</organism>
<keyword evidence="1" id="KW-0812">Transmembrane</keyword>
<keyword evidence="1" id="KW-1133">Transmembrane helix</keyword>
<dbReference type="HOGENOM" id="CLU_2581577_0_0_2"/>
<evidence type="ECO:0000256" key="1">
    <source>
        <dbReference type="SAM" id="Phobius"/>
    </source>
</evidence>
<gene>
    <name evidence="2" type="ordered locus">LS215_1709</name>
</gene>
<protein>
    <submittedName>
        <fullName evidence="2">Uncharacterized protein</fullName>
    </submittedName>
</protein>
<accession>C3MQP7</accession>
<dbReference type="KEGG" id="sis:LS215_1709"/>
<dbReference type="EMBL" id="CP001399">
    <property type="protein sequence ID" value="ACP35710.1"/>
    <property type="molecule type" value="Genomic_DNA"/>
</dbReference>
<dbReference type="AlphaFoldDB" id="C3MQP7"/>
<keyword evidence="1" id="KW-0472">Membrane</keyword>
<dbReference type="Proteomes" id="UP000001747">
    <property type="component" value="Chromosome"/>
</dbReference>
<evidence type="ECO:0000313" key="3">
    <source>
        <dbReference type="Proteomes" id="UP000001747"/>
    </source>
</evidence>
<feature type="transmembrane region" description="Helical" evidence="1">
    <location>
        <begin position="23"/>
        <end position="46"/>
    </location>
</feature>
<sequence>MRRRYTMCDLLESLFEFINEHKLFSINFFFSVLFELISFLASAWIFGVNYLSTVVAILENSLSQTDNTVPLVSPHDLISL</sequence>
<proteinExistence type="predicted"/>
<name>C3MQP7_SACI2</name>